<organism evidence="4 5">
    <name type="scientific">Pantoea coffeiphila</name>
    <dbReference type="NCBI Taxonomy" id="1465635"/>
    <lineage>
        <taxon>Bacteria</taxon>
        <taxon>Pseudomonadati</taxon>
        <taxon>Pseudomonadota</taxon>
        <taxon>Gammaproteobacteria</taxon>
        <taxon>Enterobacterales</taxon>
        <taxon>Erwiniaceae</taxon>
        <taxon>Pantoea</taxon>
    </lineage>
</organism>
<feature type="active site" description="Nucleophile" evidence="1">
    <location>
        <position position="88"/>
    </location>
</feature>
<protein>
    <submittedName>
        <fullName evidence="4">Alpha/beta hydrolase</fullName>
    </submittedName>
</protein>
<reference evidence="4 5" key="1">
    <citation type="submission" date="2017-10" db="EMBL/GenBank/DDBJ databases">
        <title>Draft genome of two endophytic bacteria isolated from 'guarana' Paullinia cupana (Mart.) Ducke.</title>
        <authorList>
            <person name="Siqueira K.A."/>
            <person name="Liotti R.G."/>
            <person name="Mendes T.A."/>
            <person name="Soares M.A."/>
        </authorList>
    </citation>
    <scope>NUCLEOTIDE SEQUENCE [LARGE SCALE GENOMIC DNA]</scope>
    <source>
        <strain evidence="4 5">342</strain>
    </source>
</reference>
<feature type="domain" description="Serine aminopeptidase S33" evidence="3">
    <location>
        <begin position="11"/>
        <end position="246"/>
    </location>
</feature>
<dbReference type="AlphaFoldDB" id="A0A2S9IHV2"/>
<evidence type="ECO:0000256" key="1">
    <source>
        <dbReference type="PIRSR" id="PIRSR017388-1"/>
    </source>
</evidence>
<dbReference type="InterPro" id="IPR012354">
    <property type="entry name" value="Esterase_lipase"/>
</dbReference>
<dbReference type="EMBL" id="PDET01000001">
    <property type="protein sequence ID" value="PRD17363.1"/>
    <property type="molecule type" value="Genomic_DNA"/>
</dbReference>
<dbReference type="OrthoDB" id="8476759at2"/>
<dbReference type="InterPro" id="IPR022742">
    <property type="entry name" value="Hydrolase_4"/>
</dbReference>
<evidence type="ECO:0000256" key="2">
    <source>
        <dbReference type="SAM" id="MobiDB-lite"/>
    </source>
</evidence>
<dbReference type="Proteomes" id="UP000239181">
    <property type="component" value="Unassembled WGS sequence"/>
</dbReference>
<accession>A0A2S9IHV2</accession>
<sequence>MTTAIFHRGSRIAVLLIHGLTGTPKEMDSIAMRLHRYGFTVSIPVLPGHCSDMNALLKTTRLDWLRKIAAEYKRLTGEGYQVFAGGLSAGASMGIILAHHFPDMRGLALYAITLKCNGWAVSKFSFMLPLLLKIPLFRNNYHFQEAPPYGIKNEQLRERIVLKLQSGDSSAAGHTNTPGVMLREVLRLAGEAKKVMPTTRVPALLIHAREDDVTDISNSRYVERHYGGKTEFIQLEESYHLVTIDQERQQVAEATARFFYQQLDEHERQQLAASARKKIPGIESQPEPGGNLKK</sequence>
<feature type="region of interest" description="Disordered" evidence="2">
    <location>
        <begin position="270"/>
        <end position="294"/>
    </location>
</feature>
<name>A0A2S9IHV2_9GAMM</name>
<proteinExistence type="predicted"/>
<gene>
    <name evidence="4" type="ORF">CQW29_01640</name>
</gene>
<comment type="caution">
    <text evidence="4">The sequence shown here is derived from an EMBL/GenBank/DDBJ whole genome shotgun (WGS) entry which is preliminary data.</text>
</comment>
<keyword evidence="4" id="KW-0378">Hydrolase</keyword>
<evidence type="ECO:0000313" key="4">
    <source>
        <dbReference type="EMBL" id="PRD17363.1"/>
    </source>
</evidence>
<dbReference type="SUPFAM" id="SSF53474">
    <property type="entry name" value="alpha/beta-Hydrolases"/>
    <property type="match status" value="1"/>
</dbReference>
<evidence type="ECO:0000259" key="3">
    <source>
        <dbReference type="Pfam" id="PF12146"/>
    </source>
</evidence>
<dbReference type="Pfam" id="PF12146">
    <property type="entry name" value="Hydrolase_4"/>
    <property type="match status" value="1"/>
</dbReference>
<keyword evidence="5" id="KW-1185">Reference proteome</keyword>
<dbReference type="InterPro" id="IPR029058">
    <property type="entry name" value="AB_hydrolase_fold"/>
</dbReference>
<evidence type="ECO:0000313" key="5">
    <source>
        <dbReference type="Proteomes" id="UP000239181"/>
    </source>
</evidence>
<dbReference type="Gene3D" id="3.40.50.1820">
    <property type="entry name" value="alpha/beta hydrolase"/>
    <property type="match status" value="1"/>
</dbReference>
<dbReference type="PIRSF" id="PIRSF017388">
    <property type="entry name" value="Esterase_lipase"/>
    <property type="match status" value="1"/>
</dbReference>
<feature type="active site" description="Charge relay system" evidence="1">
    <location>
        <position position="240"/>
    </location>
</feature>
<dbReference type="GO" id="GO:0052689">
    <property type="term" value="F:carboxylic ester hydrolase activity"/>
    <property type="evidence" value="ECO:0007669"/>
    <property type="project" value="InterPro"/>
</dbReference>
<feature type="active site" description="Charge relay system" evidence="1">
    <location>
        <position position="211"/>
    </location>
</feature>
<dbReference type="RefSeq" id="WP_105590962.1">
    <property type="nucleotide sequence ID" value="NZ_PDET01000001.1"/>
</dbReference>